<protein>
    <submittedName>
        <fullName evidence="4">(spotted green pufferfish) hypothetical protein</fullName>
    </submittedName>
    <submittedName>
        <fullName evidence="5">Retinol dehydrogenase 1</fullName>
    </submittedName>
</protein>
<feature type="chain" id="PRO_5014105122" evidence="3">
    <location>
        <begin position="22"/>
        <end position="632"/>
    </location>
</feature>
<dbReference type="GeneTree" id="ENSGT00940000164857"/>
<evidence type="ECO:0000256" key="2">
    <source>
        <dbReference type="ARBA" id="ARBA00023002"/>
    </source>
</evidence>
<evidence type="ECO:0000313" key="6">
    <source>
        <dbReference type="Proteomes" id="UP000007303"/>
    </source>
</evidence>
<accession>Q4T3T1</accession>
<reference evidence="4" key="2">
    <citation type="submission" date="2004-02" db="EMBL/GenBank/DDBJ databases">
        <authorList>
            <consortium name="Genoscope"/>
            <consortium name="Whitehead Institute Centre for Genome Research"/>
        </authorList>
    </citation>
    <scope>NUCLEOTIDE SEQUENCE</scope>
</reference>
<reference evidence="4 6" key="1">
    <citation type="journal article" date="2004" name="Nature">
        <title>Genome duplication in the teleost fish Tetraodon nigroviridis reveals the early vertebrate proto-karyotype.</title>
        <authorList>
            <person name="Jaillon O."/>
            <person name="Aury J.-M."/>
            <person name="Brunet F."/>
            <person name="Petit J.-L."/>
            <person name="Stange-Thomann N."/>
            <person name="Mauceli E."/>
            <person name="Bouneau L."/>
            <person name="Fischer C."/>
            <person name="Ozouf-Costaz C."/>
            <person name="Bernot A."/>
            <person name="Nicaud S."/>
            <person name="Jaffe D."/>
            <person name="Fisher S."/>
            <person name="Lutfalla G."/>
            <person name="Dossat C."/>
            <person name="Segurens B."/>
            <person name="Dasilva C."/>
            <person name="Salanoubat M."/>
            <person name="Levy M."/>
            <person name="Boudet N."/>
            <person name="Castellano S."/>
            <person name="Anthouard V."/>
            <person name="Jubin C."/>
            <person name="Castelli V."/>
            <person name="Katinka M."/>
            <person name="Vacherie B."/>
            <person name="Biemont C."/>
            <person name="Skalli Z."/>
            <person name="Cattolico L."/>
            <person name="Poulain J."/>
            <person name="De Berardinis V."/>
            <person name="Cruaud C."/>
            <person name="Duprat S."/>
            <person name="Brottier P."/>
            <person name="Coutanceau J.-P."/>
            <person name="Gouzy J."/>
            <person name="Parra G."/>
            <person name="Lardier G."/>
            <person name="Chapple C."/>
            <person name="McKernan K.J."/>
            <person name="McEwan P."/>
            <person name="Bosak S."/>
            <person name="Kellis M."/>
            <person name="Volff J.-N."/>
            <person name="Guigo R."/>
            <person name="Zody M.C."/>
            <person name="Mesirov J."/>
            <person name="Lindblad-Toh K."/>
            <person name="Birren B."/>
            <person name="Nusbaum C."/>
            <person name="Kahn D."/>
            <person name="Robinson-Rechavi M."/>
            <person name="Laudet V."/>
            <person name="Schachter V."/>
            <person name="Quetier F."/>
            <person name="Saurin W."/>
            <person name="Scarpelli C."/>
            <person name="Wincker P."/>
            <person name="Lander E.S."/>
            <person name="Weissenbach J."/>
            <person name="Roest Crollius H."/>
        </authorList>
    </citation>
    <scope>NUCLEOTIDE SEQUENCE [LARGE SCALE GENOMIC DNA]</scope>
</reference>
<dbReference type="STRING" id="99883.ENSTNIP00000007103"/>
<dbReference type="PANTHER" id="PTHR43313:SF52">
    <property type="entry name" value="DEHYDROGENASE_REDUCTASE (SDR FAMILY) MEMBER 9"/>
    <property type="match status" value="1"/>
</dbReference>
<keyword evidence="2" id="KW-0560">Oxidoreductase</keyword>
<dbReference type="EMBL" id="CAAE01009929">
    <property type="protein sequence ID" value="CAF92451.1"/>
    <property type="molecule type" value="Genomic_DNA"/>
</dbReference>
<dbReference type="PROSITE" id="PS00061">
    <property type="entry name" value="ADH_SHORT"/>
    <property type="match status" value="1"/>
</dbReference>
<dbReference type="KEGG" id="tng:GSTEN00007657G001"/>
<feature type="non-terminal residue" evidence="4">
    <location>
        <position position="1"/>
    </location>
</feature>
<keyword evidence="6" id="KW-1185">Reference proteome</keyword>
<evidence type="ECO:0000256" key="3">
    <source>
        <dbReference type="SAM" id="SignalP"/>
    </source>
</evidence>
<dbReference type="InterPro" id="IPR002347">
    <property type="entry name" value="SDR_fam"/>
</dbReference>
<comment type="similarity">
    <text evidence="1">Belongs to the short-chain dehydrogenases/reductases (SDR) family.</text>
</comment>
<dbReference type="Proteomes" id="UP000007303">
    <property type="component" value="Unassembled WGS sequence"/>
</dbReference>
<dbReference type="InterPro" id="IPR020904">
    <property type="entry name" value="Sc_DH/Rdtase_CS"/>
</dbReference>
<feature type="signal peptide" evidence="3">
    <location>
        <begin position="1"/>
        <end position="21"/>
    </location>
</feature>
<proteinExistence type="inferred from homology"/>
<evidence type="ECO:0000313" key="4">
    <source>
        <dbReference type="EMBL" id="CAF92451.1"/>
    </source>
</evidence>
<dbReference type="OrthoDB" id="5296at2759"/>
<dbReference type="Ensembl" id="ENSTNIT00000007260.1">
    <property type="protein sequence ID" value="ENSTNIP00000007103.1"/>
    <property type="gene ID" value="ENSTNIG00000004461.1"/>
</dbReference>
<dbReference type="GO" id="GO:0008202">
    <property type="term" value="P:steroid metabolic process"/>
    <property type="evidence" value="ECO:0007669"/>
    <property type="project" value="TreeGrafter"/>
</dbReference>
<dbReference type="OMA" id="PYFYSTQ"/>
<dbReference type="PRINTS" id="PR00080">
    <property type="entry name" value="SDRFAMILY"/>
</dbReference>
<keyword evidence="3" id="KW-0732">Signal</keyword>
<organism evidence="4">
    <name type="scientific">Tetraodon nigroviridis</name>
    <name type="common">Spotted green pufferfish</name>
    <name type="synonym">Chelonodon nigroviridis</name>
    <dbReference type="NCBI Taxonomy" id="99883"/>
    <lineage>
        <taxon>Eukaryota</taxon>
        <taxon>Metazoa</taxon>
        <taxon>Chordata</taxon>
        <taxon>Craniata</taxon>
        <taxon>Vertebrata</taxon>
        <taxon>Euteleostomi</taxon>
        <taxon>Actinopterygii</taxon>
        <taxon>Neopterygii</taxon>
        <taxon>Teleostei</taxon>
        <taxon>Neoteleostei</taxon>
        <taxon>Acanthomorphata</taxon>
        <taxon>Eupercaria</taxon>
        <taxon>Tetraodontiformes</taxon>
        <taxon>Tetradontoidea</taxon>
        <taxon>Tetraodontidae</taxon>
        <taxon>Tetraodon</taxon>
    </lineage>
</organism>
<sequence>MLLSVLGLLALWLVWRWYREGKEVDNKGQKYVYITGCDTGFGNLLAKHLDRLGFRVIAGCYTEKGEDELKKSASDKLSTVQLDVSDSASVGRATDLIKALVGPQGLWAVVNNAGISVPSAPADWLTIEDFKPMLAVNLCGVIDVTLSVLPLIKMARGRVVNVASVFGRISPFGGPYCVSKYGVEAFNDSLRVNMKPFGVKVACIEPGFFRTNVTDIVILKSSVRKLWDRLPQEVKDDYGPNFLELSLVQLEQRCGQFIDGDLMKVVGCMEHAISALHPRTRYSPGWDAKFFWLPLSYMPTCFSDRVVSPCLTWTCAVAVASLAAVVWYVRDASVVEAFHQKRVFITGCDSGFGNLLAGQLDRRGFHVIAACLTEKGAADLAAAASPRLKTLLMDVTDGASIRRAAEFVSGEVGEQGEPGVAGGLWGLVNNAGRSVPIGPLDWMQLEDFQKVLDVNLTGVIHVTLQFLPLLKKGQGRVVNVASILGRLSIIGGGYCLSKYGVEAFSDSLRRNMQPFGLKVSIIEPGFFKTNVTRLDLIEADLRRLWSRLPEGVRHSYGPAYFDDYVRAQAFSMGILSSPDLSKVTWCMEHALTARYPRTRYSAGWDAKLLWIPLSYLPSFVSDFFVRLLLPSP</sequence>
<dbReference type="AlphaFoldDB" id="Q4T3T1"/>
<dbReference type="PRINTS" id="PR00081">
    <property type="entry name" value="GDHRDH"/>
</dbReference>
<dbReference type="InterPro" id="IPR036291">
    <property type="entry name" value="NAD(P)-bd_dom_sf"/>
</dbReference>
<dbReference type="FunFam" id="3.40.50.720:FF:000074">
    <property type="entry name" value="Retinol dehydrogenase type 1"/>
    <property type="match status" value="2"/>
</dbReference>
<dbReference type="PANTHER" id="PTHR43313">
    <property type="entry name" value="SHORT-CHAIN DEHYDROGENASE/REDUCTASE FAMILY 9C"/>
    <property type="match status" value="1"/>
</dbReference>
<dbReference type="SUPFAM" id="SSF51735">
    <property type="entry name" value="NAD(P)-binding Rossmann-fold domains"/>
    <property type="match status" value="2"/>
</dbReference>
<name>Q4T3T1_TETNG</name>
<dbReference type="HOGENOM" id="CLU_027804_0_0_1"/>
<evidence type="ECO:0000313" key="5">
    <source>
        <dbReference type="Ensembl" id="ENSTNIP00000007103.1"/>
    </source>
</evidence>
<dbReference type="Pfam" id="PF00106">
    <property type="entry name" value="adh_short"/>
    <property type="match status" value="2"/>
</dbReference>
<dbReference type="GO" id="GO:0016491">
    <property type="term" value="F:oxidoreductase activity"/>
    <property type="evidence" value="ECO:0007669"/>
    <property type="project" value="UniProtKB-KW"/>
</dbReference>
<reference evidence="5" key="3">
    <citation type="submission" date="2025-05" db="UniProtKB">
        <authorList>
            <consortium name="Ensembl"/>
        </authorList>
    </citation>
    <scope>IDENTIFICATION</scope>
</reference>
<gene>
    <name evidence="4" type="ORF">GSTENG00007657001</name>
</gene>
<evidence type="ECO:0000256" key="1">
    <source>
        <dbReference type="ARBA" id="ARBA00006484"/>
    </source>
</evidence>
<dbReference type="Gene3D" id="3.40.50.720">
    <property type="entry name" value="NAD(P)-binding Rossmann-like Domain"/>
    <property type="match status" value="2"/>
</dbReference>